<evidence type="ECO:0000313" key="3">
    <source>
        <dbReference type="EMBL" id="MCQ4046106.1"/>
    </source>
</evidence>
<dbReference type="PANTHER" id="PTHR43022">
    <property type="entry name" value="PROTEIN SMF"/>
    <property type="match status" value="1"/>
</dbReference>
<evidence type="ECO:0000313" key="4">
    <source>
        <dbReference type="Proteomes" id="UP001206206"/>
    </source>
</evidence>
<dbReference type="InterPro" id="IPR003488">
    <property type="entry name" value="DprA"/>
</dbReference>
<dbReference type="EMBL" id="JANFNH010000055">
    <property type="protein sequence ID" value="MCQ4046106.1"/>
    <property type="molecule type" value="Genomic_DNA"/>
</dbReference>
<proteinExistence type="inferred from homology"/>
<organism evidence="3 4">
    <name type="scientific">Streptantibioticus rubrisoli</name>
    <dbReference type="NCBI Taxonomy" id="1387313"/>
    <lineage>
        <taxon>Bacteria</taxon>
        <taxon>Bacillati</taxon>
        <taxon>Actinomycetota</taxon>
        <taxon>Actinomycetes</taxon>
        <taxon>Kitasatosporales</taxon>
        <taxon>Streptomycetaceae</taxon>
        <taxon>Streptantibioticus</taxon>
    </lineage>
</organism>
<name>A0ABT1PL66_9ACTN</name>
<dbReference type="Pfam" id="PF02481">
    <property type="entry name" value="DNA_processg_A"/>
    <property type="match status" value="1"/>
</dbReference>
<protein>
    <submittedName>
        <fullName evidence="3">DNA-processing protein DprA</fullName>
    </submittedName>
</protein>
<dbReference type="SUPFAM" id="SSF102405">
    <property type="entry name" value="MCP/YpsA-like"/>
    <property type="match status" value="1"/>
</dbReference>
<sequence>MTTEPTPTEERRARAALTRIAEPGDPAVGRWLRRHGPVETLRMLTAQHPLPGISQTRTTGYRLRGQHTRPDDDLATIETLGGRFICPNDPDWPSQLNDLGDQRPIGLWAIGPAALRPWALRSIAIVGARACSDYGTHTAATLAADLAEAGWTIISGAAHGIDSAAHRGALAAQGATVAVVACGVDKPYPRGNTELLRRIGQQGLIIAELPPGEHPTRSRFIQRNRVIAALTRGTVVVEAQLRSGSLITARRATALGRITMGVPGPVTSALSAGVHQLLREEGQLVTDAADIIELTGSIGDDLAPERHGPVHPRDLLAPATAAVLEGLPGHGEADTEHIARAAGTGVDQAASRLHELRTLGFVERHGNRWRLTSAARESGTPRIR</sequence>
<dbReference type="PANTHER" id="PTHR43022:SF1">
    <property type="entry name" value="PROTEIN SMF"/>
    <property type="match status" value="1"/>
</dbReference>
<dbReference type="InterPro" id="IPR057666">
    <property type="entry name" value="DrpA_SLOG"/>
</dbReference>
<dbReference type="Proteomes" id="UP001206206">
    <property type="component" value="Unassembled WGS sequence"/>
</dbReference>
<evidence type="ECO:0000256" key="1">
    <source>
        <dbReference type="ARBA" id="ARBA00006525"/>
    </source>
</evidence>
<reference evidence="3 4" key="1">
    <citation type="submission" date="2022-06" db="EMBL/GenBank/DDBJ databases">
        <title>Draft genome sequence of type strain Streptomyces rubrisoli DSM 42083.</title>
        <authorList>
            <person name="Duangmal K."/>
            <person name="Klaysubun C."/>
        </authorList>
    </citation>
    <scope>NUCLEOTIDE SEQUENCE [LARGE SCALE GENOMIC DNA]</scope>
    <source>
        <strain evidence="3 4">DSM 42083</strain>
    </source>
</reference>
<accession>A0ABT1PL66</accession>
<dbReference type="RefSeq" id="WP_255932263.1">
    <property type="nucleotide sequence ID" value="NZ_JANFNH010000055.1"/>
</dbReference>
<gene>
    <name evidence="3" type="primary">dprA</name>
    <name evidence="3" type="ORF">NON19_29695</name>
</gene>
<dbReference type="NCBIfam" id="TIGR00732">
    <property type="entry name" value="dprA"/>
    <property type="match status" value="1"/>
</dbReference>
<feature type="domain" description="Smf/DprA SLOG" evidence="2">
    <location>
        <begin position="84"/>
        <end position="294"/>
    </location>
</feature>
<comment type="caution">
    <text evidence="3">The sequence shown here is derived from an EMBL/GenBank/DDBJ whole genome shotgun (WGS) entry which is preliminary data.</text>
</comment>
<evidence type="ECO:0000259" key="2">
    <source>
        <dbReference type="Pfam" id="PF02481"/>
    </source>
</evidence>
<comment type="similarity">
    <text evidence="1">Belongs to the DprA/Smf family.</text>
</comment>
<keyword evidence="4" id="KW-1185">Reference proteome</keyword>
<dbReference type="Gene3D" id="3.40.50.450">
    <property type="match status" value="1"/>
</dbReference>